<reference evidence="1 2" key="1">
    <citation type="submission" date="2019-07" db="EMBL/GenBank/DDBJ databases">
        <title>Whole genome shotgun sequence of Myxococcus virescens NBRC 100334.</title>
        <authorList>
            <person name="Hosoyama A."/>
            <person name="Uohara A."/>
            <person name="Ohji S."/>
            <person name="Ichikawa N."/>
        </authorList>
    </citation>
    <scope>NUCLEOTIDE SEQUENCE [LARGE SCALE GENOMIC DNA]</scope>
    <source>
        <strain evidence="1 2">NBRC 100334</strain>
    </source>
</reference>
<comment type="caution">
    <text evidence="1">The sequence shown here is derived from an EMBL/GenBank/DDBJ whole genome shotgun (WGS) entry which is preliminary data.</text>
</comment>
<dbReference type="Proteomes" id="UP000321224">
    <property type="component" value="Unassembled WGS sequence"/>
</dbReference>
<gene>
    <name evidence="1" type="ORF">MVI01_06240</name>
</gene>
<evidence type="ECO:0000313" key="2">
    <source>
        <dbReference type="Proteomes" id="UP000321224"/>
    </source>
</evidence>
<protein>
    <submittedName>
        <fullName evidence="1">Uncharacterized protein</fullName>
    </submittedName>
</protein>
<proteinExistence type="predicted"/>
<dbReference type="EMBL" id="BJVY01000002">
    <property type="protein sequence ID" value="GEL68840.1"/>
    <property type="molecule type" value="Genomic_DNA"/>
</dbReference>
<evidence type="ECO:0000313" key="1">
    <source>
        <dbReference type="EMBL" id="GEL68840.1"/>
    </source>
</evidence>
<dbReference type="AlphaFoldDB" id="A0A511H5P0"/>
<name>A0A511H5P0_9BACT</name>
<accession>A0A511H5P0</accession>
<dbReference type="RefSeq" id="WP_244171915.1">
    <property type="nucleotide sequence ID" value="NZ_BJVY01000002.1"/>
</dbReference>
<sequence length="161" mass="18349">MTHKIPPRILGVTIRHFYKKDYTMGLAERRRIAAIKDSHSARFQSELNAAIGFELPFEIDVASFPEDKTILDCYDSYYESYGPGLVVNVMKEICKDDMGREAVKAKFNRIVFLNVAKSPDDPGTKSIEIKDQTLFVRESFYGYSDQLYGDSELQSALEAML</sequence>
<organism evidence="1 2">
    <name type="scientific">Myxococcus virescens</name>
    <dbReference type="NCBI Taxonomy" id="83456"/>
    <lineage>
        <taxon>Bacteria</taxon>
        <taxon>Pseudomonadati</taxon>
        <taxon>Myxococcota</taxon>
        <taxon>Myxococcia</taxon>
        <taxon>Myxococcales</taxon>
        <taxon>Cystobacterineae</taxon>
        <taxon>Myxococcaceae</taxon>
        <taxon>Myxococcus</taxon>
    </lineage>
</organism>